<feature type="region of interest" description="Disordered" evidence="1">
    <location>
        <begin position="142"/>
        <end position="161"/>
    </location>
</feature>
<reference evidence="2" key="1">
    <citation type="journal article" date="2022" name="New Phytol.">
        <title>Evolutionary transition to the ectomycorrhizal habit in the genomes of a hyperdiverse lineage of mushroom-forming fungi.</title>
        <authorList>
            <person name="Looney B."/>
            <person name="Miyauchi S."/>
            <person name="Morin E."/>
            <person name="Drula E."/>
            <person name="Courty P.E."/>
            <person name="Kohler A."/>
            <person name="Kuo A."/>
            <person name="LaButti K."/>
            <person name="Pangilinan J."/>
            <person name="Lipzen A."/>
            <person name="Riley R."/>
            <person name="Andreopoulos W."/>
            <person name="He G."/>
            <person name="Johnson J."/>
            <person name="Nolan M."/>
            <person name="Tritt A."/>
            <person name="Barry K.W."/>
            <person name="Grigoriev I.V."/>
            <person name="Nagy L.G."/>
            <person name="Hibbett D."/>
            <person name="Henrissat B."/>
            <person name="Matheny P.B."/>
            <person name="Labbe J."/>
            <person name="Martin F.M."/>
        </authorList>
    </citation>
    <scope>NUCLEOTIDE SEQUENCE</scope>
    <source>
        <strain evidence="2">BPL690</strain>
    </source>
</reference>
<dbReference type="AlphaFoldDB" id="A0AAD4M1P5"/>
<proteinExistence type="predicted"/>
<protein>
    <submittedName>
        <fullName evidence="2">Uncharacterized protein</fullName>
    </submittedName>
</protein>
<evidence type="ECO:0000256" key="1">
    <source>
        <dbReference type="SAM" id="MobiDB-lite"/>
    </source>
</evidence>
<dbReference type="Proteomes" id="UP001203297">
    <property type="component" value="Unassembled WGS sequence"/>
</dbReference>
<dbReference type="EMBL" id="WTXG01000030">
    <property type="protein sequence ID" value="KAI0298091.1"/>
    <property type="molecule type" value="Genomic_DNA"/>
</dbReference>
<gene>
    <name evidence="2" type="ORF">B0F90DRAFT_1918459</name>
</gene>
<comment type="caution">
    <text evidence="2">The sequence shown here is derived from an EMBL/GenBank/DDBJ whole genome shotgun (WGS) entry which is preliminary data.</text>
</comment>
<sequence>MTTGLCYLLEGFMTIKYAVLVPPLKTCLKPLESSTCPAKRLAARLANQLLHSVHTSCNTVPSSMASPWYTIILSRGLHQIAQLQLGENVAASVNKEWSRHASHGRRDGLEEGPRILEESREGLNMVSVVEDLGPGQVAQVARGKAPCDARSSRVAENIQGQ</sequence>
<evidence type="ECO:0000313" key="2">
    <source>
        <dbReference type="EMBL" id="KAI0298091.1"/>
    </source>
</evidence>
<name>A0AAD4M1P5_9AGAM</name>
<organism evidence="2 3">
    <name type="scientific">Multifurca ochricompacta</name>
    <dbReference type="NCBI Taxonomy" id="376703"/>
    <lineage>
        <taxon>Eukaryota</taxon>
        <taxon>Fungi</taxon>
        <taxon>Dikarya</taxon>
        <taxon>Basidiomycota</taxon>
        <taxon>Agaricomycotina</taxon>
        <taxon>Agaricomycetes</taxon>
        <taxon>Russulales</taxon>
        <taxon>Russulaceae</taxon>
        <taxon>Multifurca</taxon>
    </lineage>
</organism>
<accession>A0AAD4M1P5</accession>
<keyword evidence="3" id="KW-1185">Reference proteome</keyword>
<evidence type="ECO:0000313" key="3">
    <source>
        <dbReference type="Proteomes" id="UP001203297"/>
    </source>
</evidence>